<dbReference type="SUPFAM" id="SSF51735">
    <property type="entry name" value="NAD(P)-binding Rossmann-fold domains"/>
    <property type="match status" value="1"/>
</dbReference>
<dbReference type="InterPro" id="IPR036291">
    <property type="entry name" value="NAD(P)-bd_dom_sf"/>
</dbReference>
<dbReference type="SUPFAM" id="SSF50129">
    <property type="entry name" value="GroES-like"/>
    <property type="match status" value="1"/>
</dbReference>
<dbReference type="SMART" id="SM00829">
    <property type="entry name" value="PKS_ER"/>
    <property type="match status" value="1"/>
</dbReference>
<dbReference type="AlphaFoldDB" id="A0A7Y4D470"/>
<evidence type="ECO:0000313" key="4">
    <source>
        <dbReference type="EMBL" id="NOJ12314.1"/>
    </source>
</evidence>
<dbReference type="Gene3D" id="3.40.50.720">
    <property type="entry name" value="NAD(P)-binding Rossmann-like Domain"/>
    <property type="match status" value="1"/>
</dbReference>
<gene>
    <name evidence="4" type="ORF">F0234_06035</name>
</gene>
<dbReference type="EMBL" id="VTXL01000004">
    <property type="protein sequence ID" value="NOJ12314.1"/>
    <property type="molecule type" value="Genomic_DNA"/>
</dbReference>
<comment type="caution">
    <text evidence="4">The sequence shown here is derived from an EMBL/GenBank/DDBJ whole genome shotgun (WGS) entry which is preliminary data.</text>
</comment>
<dbReference type="GO" id="GO:0070402">
    <property type="term" value="F:NADPH binding"/>
    <property type="evidence" value="ECO:0007669"/>
    <property type="project" value="TreeGrafter"/>
</dbReference>
<dbReference type="InterPro" id="IPR011032">
    <property type="entry name" value="GroES-like_sf"/>
</dbReference>
<dbReference type="Proteomes" id="UP000519158">
    <property type="component" value="Unassembled WGS sequence"/>
</dbReference>
<dbReference type="PANTHER" id="PTHR48106">
    <property type="entry name" value="QUINONE OXIDOREDUCTASE PIG3-RELATED"/>
    <property type="match status" value="1"/>
</dbReference>
<keyword evidence="1" id="KW-0521">NADP</keyword>
<dbReference type="CDD" id="cd05282">
    <property type="entry name" value="ETR_like"/>
    <property type="match status" value="1"/>
</dbReference>
<reference evidence="4 5" key="1">
    <citation type="submission" date="2019-09" db="EMBL/GenBank/DDBJ databases">
        <title>Draft genome sequencing and comparative genomics of hatchery-associated Vibrios.</title>
        <authorList>
            <person name="Kehlet-Delgado H."/>
            <person name="Mueller R.S."/>
        </authorList>
    </citation>
    <scope>NUCLEOTIDE SEQUENCE [LARGE SCALE GENOMIC DNA]</scope>
    <source>
        <strain evidence="4 5">99-70-13A3</strain>
    </source>
</reference>
<evidence type="ECO:0000313" key="5">
    <source>
        <dbReference type="Proteomes" id="UP000519158"/>
    </source>
</evidence>
<protein>
    <submittedName>
        <fullName evidence="4">Zinc-dependent alcohol dehydrogenase family protein</fullName>
    </submittedName>
</protein>
<name>A0A7Y4D470_VIBSP</name>
<feature type="domain" description="Enoyl reductase (ER)" evidence="3">
    <location>
        <begin position="16"/>
        <end position="328"/>
    </location>
</feature>
<accession>A0A7Y4D470</accession>
<evidence type="ECO:0000256" key="1">
    <source>
        <dbReference type="ARBA" id="ARBA00022857"/>
    </source>
</evidence>
<dbReference type="Pfam" id="PF13602">
    <property type="entry name" value="ADH_zinc_N_2"/>
    <property type="match status" value="1"/>
</dbReference>
<dbReference type="InterPro" id="IPR013154">
    <property type="entry name" value="ADH-like_N"/>
</dbReference>
<dbReference type="PANTHER" id="PTHR48106:SF18">
    <property type="entry name" value="QUINONE OXIDOREDUCTASE PIG3"/>
    <property type="match status" value="1"/>
</dbReference>
<sequence length="331" mass="36874">MTDTKQNTRISQFRFGQPKESLKLEHVTLGALDKDKVRVQIEATNINPSDLLSIYGVGQYKHSHQPPRVPGFEAVGRVVESSHAEFAVNQRVLVATSGTWQTYVDVSPDDLFQVPQHLENGYACQLYINALTAWVLTTEVAKLNQEDVLIINAGSSAIGKIFSQLSASLGFKIIVVTSQPEQYPATSSSGWALDSNADLVSQIKALGLPMPTVAFDAIGGSPGTDLIHTLGNKGRFINYGTLSLDFYEPRFFEHARSQGIDFSTFFLRYWEEAEGKDVRREKFTTMLDHFITNDIQLDVDRYLPFDEVQTAIDLIESKTTRLNGKIILLPV</sequence>
<dbReference type="GO" id="GO:0016651">
    <property type="term" value="F:oxidoreductase activity, acting on NAD(P)H"/>
    <property type="evidence" value="ECO:0007669"/>
    <property type="project" value="TreeGrafter"/>
</dbReference>
<dbReference type="Gene3D" id="3.90.180.10">
    <property type="entry name" value="Medium-chain alcohol dehydrogenases, catalytic domain"/>
    <property type="match status" value="1"/>
</dbReference>
<dbReference type="InterPro" id="IPR020843">
    <property type="entry name" value="ER"/>
</dbReference>
<evidence type="ECO:0000259" key="3">
    <source>
        <dbReference type="SMART" id="SM00829"/>
    </source>
</evidence>
<dbReference type="RefSeq" id="WP_171327926.1">
    <property type="nucleotide sequence ID" value="NZ_CAWPOP010000024.1"/>
</dbReference>
<proteinExistence type="predicted"/>
<dbReference type="Pfam" id="PF08240">
    <property type="entry name" value="ADH_N"/>
    <property type="match status" value="1"/>
</dbReference>
<evidence type="ECO:0000256" key="2">
    <source>
        <dbReference type="ARBA" id="ARBA00023002"/>
    </source>
</evidence>
<keyword evidence="2" id="KW-0560">Oxidoreductase</keyword>
<organism evidence="4 5">
    <name type="scientific">Vibrio splendidus</name>
    <dbReference type="NCBI Taxonomy" id="29497"/>
    <lineage>
        <taxon>Bacteria</taxon>
        <taxon>Pseudomonadati</taxon>
        <taxon>Pseudomonadota</taxon>
        <taxon>Gammaproteobacteria</taxon>
        <taxon>Vibrionales</taxon>
        <taxon>Vibrionaceae</taxon>
        <taxon>Vibrio</taxon>
    </lineage>
</organism>